<keyword evidence="5" id="KW-0479">Metal-binding</keyword>
<dbReference type="GO" id="GO:0046872">
    <property type="term" value="F:metal ion binding"/>
    <property type="evidence" value="ECO:0007669"/>
    <property type="project" value="UniProtKB-KW"/>
</dbReference>
<evidence type="ECO:0000256" key="5">
    <source>
        <dbReference type="ARBA" id="ARBA00022723"/>
    </source>
</evidence>
<dbReference type="InterPro" id="IPR058353">
    <property type="entry name" value="DUF8040"/>
</dbReference>
<dbReference type="Proteomes" id="UP000694569">
    <property type="component" value="Unplaced"/>
</dbReference>
<dbReference type="GO" id="GO:0016787">
    <property type="term" value="F:hydrolase activity"/>
    <property type="evidence" value="ECO:0007669"/>
    <property type="project" value="UniProtKB-KW"/>
</dbReference>
<evidence type="ECO:0000256" key="1">
    <source>
        <dbReference type="ARBA" id="ARBA00001968"/>
    </source>
</evidence>
<dbReference type="PANTHER" id="PTHR22930">
    <property type="match status" value="1"/>
</dbReference>
<dbReference type="Ensembl" id="ENSLLET00000002686.1">
    <property type="protein sequence ID" value="ENSLLEP00000002570.1"/>
    <property type="gene ID" value="ENSLLEG00000001680.1"/>
</dbReference>
<reference evidence="10" key="1">
    <citation type="submission" date="2025-08" db="UniProtKB">
        <authorList>
            <consortium name="Ensembl"/>
        </authorList>
    </citation>
    <scope>IDENTIFICATION</scope>
</reference>
<dbReference type="InterPro" id="IPR045249">
    <property type="entry name" value="HARBI1-like"/>
</dbReference>
<comment type="subcellular location">
    <subcellularLocation>
        <location evidence="2">Nucleus</location>
    </subcellularLocation>
</comment>
<dbReference type="OrthoDB" id="1912480at2759"/>
<evidence type="ECO:0000313" key="11">
    <source>
        <dbReference type="Proteomes" id="UP000694569"/>
    </source>
</evidence>
<dbReference type="AlphaFoldDB" id="A0A8C5LSG9"/>
<comment type="similarity">
    <text evidence="3">Belongs to the HARBI1 family.</text>
</comment>
<name>A0A8C5LSG9_9ANUR</name>
<reference evidence="10" key="2">
    <citation type="submission" date="2025-09" db="UniProtKB">
        <authorList>
            <consortium name="Ensembl"/>
        </authorList>
    </citation>
    <scope>IDENTIFICATION</scope>
</reference>
<evidence type="ECO:0008006" key="12">
    <source>
        <dbReference type="Google" id="ProtNLM"/>
    </source>
</evidence>
<dbReference type="GO" id="GO:0004518">
    <property type="term" value="F:nuclease activity"/>
    <property type="evidence" value="ECO:0007669"/>
    <property type="project" value="UniProtKB-KW"/>
</dbReference>
<keyword evidence="6" id="KW-0378">Hydrolase</keyword>
<dbReference type="InterPro" id="IPR027806">
    <property type="entry name" value="HARBI1_dom"/>
</dbReference>
<protein>
    <recommendedName>
        <fullName evidence="12">DDE Tnp4 domain-containing protein</fullName>
    </recommendedName>
</protein>
<evidence type="ECO:0000256" key="6">
    <source>
        <dbReference type="ARBA" id="ARBA00022801"/>
    </source>
</evidence>
<evidence type="ECO:0000259" key="8">
    <source>
        <dbReference type="Pfam" id="PF13359"/>
    </source>
</evidence>
<dbReference type="GeneTree" id="ENSGT00940000163250"/>
<feature type="domain" description="DUF8040" evidence="9">
    <location>
        <begin position="108"/>
        <end position="182"/>
    </location>
</feature>
<evidence type="ECO:0000256" key="2">
    <source>
        <dbReference type="ARBA" id="ARBA00004123"/>
    </source>
</evidence>
<keyword evidence="11" id="KW-1185">Reference proteome</keyword>
<feature type="domain" description="DDE Tnp4" evidence="8">
    <location>
        <begin position="230"/>
        <end position="370"/>
    </location>
</feature>
<proteinExistence type="inferred from homology"/>
<organism evidence="10 11">
    <name type="scientific">Leptobrachium leishanense</name>
    <name type="common">Leishan spiny toad</name>
    <dbReference type="NCBI Taxonomy" id="445787"/>
    <lineage>
        <taxon>Eukaryota</taxon>
        <taxon>Metazoa</taxon>
        <taxon>Chordata</taxon>
        <taxon>Craniata</taxon>
        <taxon>Vertebrata</taxon>
        <taxon>Euteleostomi</taxon>
        <taxon>Amphibia</taxon>
        <taxon>Batrachia</taxon>
        <taxon>Anura</taxon>
        <taxon>Pelobatoidea</taxon>
        <taxon>Megophryidae</taxon>
        <taxon>Leptobrachium</taxon>
    </lineage>
</organism>
<dbReference type="Pfam" id="PF26138">
    <property type="entry name" value="DUF8040"/>
    <property type="match status" value="1"/>
</dbReference>
<keyword evidence="4" id="KW-0540">Nuclease</keyword>
<dbReference type="GO" id="GO:0005634">
    <property type="term" value="C:nucleus"/>
    <property type="evidence" value="ECO:0007669"/>
    <property type="project" value="UniProtKB-SubCell"/>
</dbReference>
<comment type="cofactor">
    <cofactor evidence="1">
        <name>a divalent metal cation</name>
        <dbReference type="ChEBI" id="CHEBI:60240"/>
    </cofactor>
</comment>
<dbReference type="Pfam" id="PF13359">
    <property type="entry name" value="DDE_Tnp_4"/>
    <property type="match status" value="1"/>
</dbReference>
<dbReference type="PANTHER" id="PTHR22930:SF236">
    <property type="entry name" value="PROTEIN ALP1-LIKE-RELATED"/>
    <property type="match status" value="1"/>
</dbReference>
<evidence type="ECO:0000256" key="7">
    <source>
        <dbReference type="ARBA" id="ARBA00023242"/>
    </source>
</evidence>
<evidence type="ECO:0000313" key="10">
    <source>
        <dbReference type="Ensembl" id="ENSLLEP00000002570.1"/>
    </source>
</evidence>
<sequence>MKEGEGSSGSQGEALVQTMSKMVSRLNVESQLLLFMSVLMRRRGRTRPNEGLVRSEAEAQRRRRFRMLQQQSQRQILMLLLLRTRELNHSHSLTSPKYCAFLKDLGSSDWLERFRMSKDTFVYLCDHLRSRLNRPGLAPEEKVAIALWILACPGQYSLMQTKFSVRRRIMFKCLKEVCQAMVTVLKPMYLHPPDHHGLCDKARIFNSRWGFPHCVGALGTLHIPLPIDSKRNGEDSLVLHTVVDGQGLLWDACAIFPESMNSSAILENSIIWDLVQEGRLQRAPEDTFLSEARNYFLLGDASYPLQDWLLTPYPNDSRQSQVRFNLRLERARSVSEIALLRLRARWQYLLAPPDCTFLPTLVLACCVLHNICETHEQSFDSHWLEGVDTGDTPSTPSYLYSLIPVDSHAERLRNAVCRYFDNEGNNYIR</sequence>
<accession>A0A8C5LSG9</accession>
<evidence type="ECO:0000259" key="9">
    <source>
        <dbReference type="Pfam" id="PF26138"/>
    </source>
</evidence>
<evidence type="ECO:0000256" key="3">
    <source>
        <dbReference type="ARBA" id="ARBA00006958"/>
    </source>
</evidence>
<keyword evidence="7" id="KW-0539">Nucleus</keyword>
<evidence type="ECO:0000256" key="4">
    <source>
        <dbReference type="ARBA" id="ARBA00022722"/>
    </source>
</evidence>